<dbReference type="Proteomes" id="UP000034531">
    <property type="component" value="Unassembled WGS sequence"/>
</dbReference>
<dbReference type="AlphaFoldDB" id="A0A0G0UDC4"/>
<accession>A0A0G0UDC4</accession>
<name>A0A0G0UDC4_9BACT</name>
<evidence type="ECO:0000256" key="1">
    <source>
        <dbReference type="SAM" id="Phobius"/>
    </source>
</evidence>
<gene>
    <name evidence="2" type="ORF">UT84_C0048G0007</name>
</gene>
<keyword evidence="1" id="KW-1133">Transmembrane helix</keyword>
<protein>
    <submittedName>
        <fullName evidence="2">Uncharacterized protein</fullName>
    </submittedName>
</protein>
<proteinExistence type="predicted"/>
<keyword evidence="1" id="KW-0812">Transmembrane</keyword>
<keyword evidence="1" id="KW-0472">Membrane</keyword>
<evidence type="ECO:0000313" key="2">
    <source>
        <dbReference type="EMBL" id="KKR48132.1"/>
    </source>
</evidence>
<evidence type="ECO:0000313" key="3">
    <source>
        <dbReference type="Proteomes" id="UP000034531"/>
    </source>
</evidence>
<organism evidence="2 3">
    <name type="scientific">Candidatus Curtissbacteria bacterium GW2011_GWA1_40_16</name>
    <dbReference type="NCBI Taxonomy" id="1618405"/>
    <lineage>
        <taxon>Bacteria</taxon>
        <taxon>Candidatus Curtissiibacteriota</taxon>
    </lineage>
</organism>
<feature type="transmembrane region" description="Helical" evidence="1">
    <location>
        <begin position="38"/>
        <end position="61"/>
    </location>
</feature>
<reference evidence="2 3" key="1">
    <citation type="journal article" date="2015" name="Nature">
        <title>rRNA introns, odd ribosomes, and small enigmatic genomes across a large radiation of phyla.</title>
        <authorList>
            <person name="Brown C.T."/>
            <person name="Hug L.A."/>
            <person name="Thomas B.C."/>
            <person name="Sharon I."/>
            <person name="Castelle C.J."/>
            <person name="Singh A."/>
            <person name="Wilkins M.J."/>
            <person name="Williams K.H."/>
            <person name="Banfield J.F."/>
        </authorList>
    </citation>
    <scope>NUCLEOTIDE SEQUENCE [LARGE SCALE GENOMIC DNA]</scope>
</reference>
<sequence length="70" mass="7951">MFNWFKKQRIDDRCALIGLLIGSGWLPFGIYFETHNQWNGLTLGTMAAVIAAVIGLIVFGIRTQNRLRVQ</sequence>
<comment type="caution">
    <text evidence="2">The sequence shown here is derived from an EMBL/GenBank/DDBJ whole genome shotgun (WGS) entry which is preliminary data.</text>
</comment>
<dbReference type="EMBL" id="LBYI01000048">
    <property type="protein sequence ID" value="KKR48132.1"/>
    <property type="molecule type" value="Genomic_DNA"/>
</dbReference>
<feature type="transmembrane region" description="Helical" evidence="1">
    <location>
        <begin position="14"/>
        <end position="32"/>
    </location>
</feature>